<reference evidence="7 8" key="1">
    <citation type="journal article" date="2007" name="J. Bacteriol.">
        <title>Whole-genome analysis of the methyl tert-butyl ether-degrading beta-proteobacterium Methylibium petroleiphilum PM1.</title>
        <authorList>
            <person name="Kane S.R."/>
            <person name="Chakicherla A.Y."/>
            <person name="Chain P.S.G."/>
            <person name="Schmidt R."/>
            <person name="Shin M.W."/>
            <person name="Legler T.C."/>
            <person name="Scow K.M."/>
            <person name="Larimer F.W."/>
            <person name="Lucas S.M."/>
            <person name="Richardson P.M."/>
            <person name="Hristova K.R."/>
        </authorList>
    </citation>
    <scope>NUCLEOTIDE SEQUENCE [LARGE SCALE GENOMIC DNA]</scope>
    <source>
        <strain evidence="8">ATCC BAA-1232 / LMG 22953 / PM1</strain>
    </source>
</reference>
<evidence type="ECO:0000256" key="5">
    <source>
        <dbReference type="ARBA" id="ARBA00023186"/>
    </source>
</evidence>
<dbReference type="eggNOG" id="COG1516">
    <property type="taxonomic scope" value="Bacteria"/>
</dbReference>
<dbReference type="PIRSF" id="PIRSF039090">
    <property type="entry name" value="Flis"/>
    <property type="match status" value="1"/>
</dbReference>
<dbReference type="RefSeq" id="WP_011830447.1">
    <property type="nucleotide sequence ID" value="NC_008825.1"/>
</dbReference>
<keyword evidence="4 6" id="KW-1005">Bacterial flagellum biogenesis</keyword>
<dbReference type="GO" id="GO:0005829">
    <property type="term" value="C:cytosol"/>
    <property type="evidence" value="ECO:0007669"/>
    <property type="project" value="UniProtKB-SubCell"/>
</dbReference>
<organism evidence="7 8">
    <name type="scientific">Methylibium petroleiphilum (strain ATCC BAA-1232 / LMG 22953 / PM1)</name>
    <dbReference type="NCBI Taxonomy" id="420662"/>
    <lineage>
        <taxon>Bacteria</taxon>
        <taxon>Pseudomonadati</taxon>
        <taxon>Pseudomonadota</taxon>
        <taxon>Betaproteobacteria</taxon>
        <taxon>Burkholderiales</taxon>
        <taxon>Sphaerotilaceae</taxon>
        <taxon>Methylibium</taxon>
    </lineage>
</organism>
<gene>
    <name evidence="7" type="primary">fliS</name>
    <name evidence="7" type="ordered locus">Mpe_A2864</name>
</gene>
<dbReference type="CDD" id="cd16098">
    <property type="entry name" value="FliS"/>
    <property type="match status" value="1"/>
</dbReference>
<dbReference type="SUPFAM" id="SSF101116">
    <property type="entry name" value="Flagellar export chaperone FliS"/>
    <property type="match status" value="1"/>
</dbReference>
<keyword evidence="3 6" id="KW-0963">Cytoplasm</keyword>
<proteinExistence type="inferred from homology"/>
<dbReference type="EMBL" id="CP000555">
    <property type="protein sequence ID" value="ABM95818.1"/>
    <property type="molecule type" value="Genomic_DNA"/>
</dbReference>
<comment type="similarity">
    <text evidence="2 6">Belongs to the FliS family.</text>
</comment>
<dbReference type="PANTHER" id="PTHR34773">
    <property type="entry name" value="FLAGELLAR SECRETION CHAPERONE FLIS"/>
    <property type="match status" value="1"/>
</dbReference>
<dbReference type="GO" id="GO:0044780">
    <property type="term" value="P:bacterial-type flagellum assembly"/>
    <property type="evidence" value="ECO:0007669"/>
    <property type="project" value="InterPro"/>
</dbReference>
<evidence type="ECO:0000256" key="4">
    <source>
        <dbReference type="ARBA" id="ARBA00022795"/>
    </source>
</evidence>
<dbReference type="HOGENOM" id="CLU_080373_1_0_4"/>
<keyword evidence="7" id="KW-0966">Cell projection</keyword>
<dbReference type="NCBIfam" id="TIGR00208">
    <property type="entry name" value="fliS"/>
    <property type="match status" value="1"/>
</dbReference>
<evidence type="ECO:0000256" key="6">
    <source>
        <dbReference type="PIRNR" id="PIRNR039090"/>
    </source>
</evidence>
<keyword evidence="7" id="KW-0282">Flagellum</keyword>
<dbReference type="InterPro" id="IPR003713">
    <property type="entry name" value="FliS"/>
</dbReference>
<name>A2SJS9_METPP</name>
<dbReference type="Proteomes" id="UP000000366">
    <property type="component" value="Chromosome"/>
</dbReference>
<evidence type="ECO:0000313" key="7">
    <source>
        <dbReference type="EMBL" id="ABM95818.1"/>
    </source>
</evidence>
<evidence type="ECO:0000256" key="2">
    <source>
        <dbReference type="ARBA" id="ARBA00008787"/>
    </source>
</evidence>
<comment type="subcellular location">
    <subcellularLocation>
        <location evidence="1 6">Cytoplasm</location>
        <location evidence="1 6">Cytosol</location>
    </subcellularLocation>
</comment>
<dbReference type="InterPro" id="IPR036584">
    <property type="entry name" value="FliS_sf"/>
</dbReference>
<keyword evidence="8" id="KW-1185">Reference proteome</keyword>
<protein>
    <recommendedName>
        <fullName evidence="6">Flagellar secretion chaperone FliS</fullName>
    </recommendedName>
</protein>
<dbReference type="PANTHER" id="PTHR34773:SF1">
    <property type="entry name" value="FLAGELLAR SECRETION CHAPERONE FLIS"/>
    <property type="match status" value="1"/>
</dbReference>
<keyword evidence="7" id="KW-0969">Cilium</keyword>
<evidence type="ECO:0000256" key="1">
    <source>
        <dbReference type="ARBA" id="ARBA00004514"/>
    </source>
</evidence>
<dbReference type="AlphaFoldDB" id="A2SJS9"/>
<dbReference type="GO" id="GO:0071973">
    <property type="term" value="P:bacterial-type flagellum-dependent cell motility"/>
    <property type="evidence" value="ECO:0007669"/>
    <property type="project" value="TreeGrafter"/>
</dbReference>
<evidence type="ECO:0000256" key="3">
    <source>
        <dbReference type="ARBA" id="ARBA00022490"/>
    </source>
</evidence>
<keyword evidence="5" id="KW-0143">Chaperone</keyword>
<dbReference type="STRING" id="420662.Mpe_A2864"/>
<dbReference type="Pfam" id="PF02561">
    <property type="entry name" value="FliS"/>
    <property type="match status" value="1"/>
</dbReference>
<sequence length="144" mass="15358">MFAQSSPYSPSRHHASSQAYNLVGVETGIGGASPHQLVAMLFTGLLDAVARARGALRDGQIERKAHELSRAVRIVEEGLKGGLSPAGGALTEQLSSLYSYVSTRLMQANLRNDDAALAECVSLIEPLRDAWSTIRAQSDVPAVR</sequence>
<evidence type="ECO:0000313" key="8">
    <source>
        <dbReference type="Proteomes" id="UP000000366"/>
    </source>
</evidence>
<dbReference type="Gene3D" id="1.20.120.340">
    <property type="entry name" value="Flagellar protein FliS"/>
    <property type="match status" value="1"/>
</dbReference>
<dbReference type="KEGG" id="mpt:Mpe_A2864"/>
<accession>A2SJS9</accession>